<organism evidence="2">
    <name type="scientific">marine sediment metagenome</name>
    <dbReference type="NCBI Taxonomy" id="412755"/>
    <lineage>
        <taxon>unclassified sequences</taxon>
        <taxon>metagenomes</taxon>
        <taxon>ecological metagenomes</taxon>
    </lineage>
</organism>
<dbReference type="InterPro" id="IPR029052">
    <property type="entry name" value="Metallo-depent_PP-like"/>
</dbReference>
<accession>X1TK36</accession>
<sequence>MNVNGKRFLKIVCIVVLSAICIIGCSHRDLTPPVENWKFAVMCDTRGDNTSTPGKTCLNDEVVRAIACDIKREGCELVIVPGDMVNGWWANGGEKIYGISKGSTPYERQFANWKEAMAPCYESGIKVYTIRGNHEHGWSAVYPPEPPYDPVAAPGIKKAYIEAFGADNPDNGPPGEKDLTYRVAHKNACFLGLDEYAAPHRVNQE</sequence>
<protein>
    <recommendedName>
        <fullName evidence="1">Calcineurin-like phosphoesterase domain-containing protein</fullName>
    </recommendedName>
</protein>
<gene>
    <name evidence="2" type="ORF">S12H4_15704</name>
</gene>
<dbReference type="CDD" id="cd00838">
    <property type="entry name" value="MPP_superfamily"/>
    <property type="match status" value="1"/>
</dbReference>
<dbReference type="Gene3D" id="3.60.21.10">
    <property type="match status" value="1"/>
</dbReference>
<evidence type="ECO:0000313" key="2">
    <source>
        <dbReference type="EMBL" id="GAI87940.1"/>
    </source>
</evidence>
<feature type="domain" description="Calcineurin-like phosphoesterase" evidence="1">
    <location>
        <begin position="61"/>
        <end position="148"/>
    </location>
</feature>
<dbReference type="GO" id="GO:0016787">
    <property type="term" value="F:hydrolase activity"/>
    <property type="evidence" value="ECO:0007669"/>
    <property type="project" value="InterPro"/>
</dbReference>
<dbReference type="EMBL" id="BARW01007559">
    <property type="protein sequence ID" value="GAI87940.1"/>
    <property type="molecule type" value="Genomic_DNA"/>
</dbReference>
<dbReference type="SUPFAM" id="SSF56300">
    <property type="entry name" value="Metallo-dependent phosphatases"/>
    <property type="match status" value="1"/>
</dbReference>
<comment type="caution">
    <text evidence="2">The sequence shown here is derived from an EMBL/GenBank/DDBJ whole genome shotgun (WGS) entry which is preliminary data.</text>
</comment>
<dbReference type="Pfam" id="PF00149">
    <property type="entry name" value="Metallophos"/>
    <property type="match status" value="1"/>
</dbReference>
<proteinExistence type="predicted"/>
<feature type="non-terminal residue" evidence="2">
    <location>
        <position position="205"/>
    </location>
</feature>
<reference evidence="2" key="1">
    <citation type="journal article" date="2014" name="Front. Microbiol.">
        <title>High frequency of phylogenetically diverse reductive dehalogenase-homologous genes in deep subseafloor sedimentary metagenomes.</title>
        <authorList>
            <person name="Kawai M."/>
            <person name="Futagami T."/>
            <person name="Toyoda A."/>
            <person name="Takaki Y."/>
            <person name="Nishi S."/>
            <person name="Hori S."/>
            <person name="Arai W."/>
            <person name="Tsubouchi T."/>
            <person name="Morono Y."/>
            <person name="Uchiyama I."/>
            <person name="Ito T."/>
            <person name="Fujiyama A."/>
            <person name="Inagaki F."/>
            <person name="Takami H."/>
        </authorList>
    </citation>
    <scope>NUCLEOTIDE SEQUENCE</scope>
    <source>
        <strain evidence="2">Expedition CK06-06</strain>
    </source>
</reference>
<name>X1TK36_9ZZZZ</name>
<evidence type="ECO:0000259" key="1">
    <source>
        <dbReference type="Pfam" id="PF00149"/>
    </source>
</evidence>
<dbReference type="InterPro" id="IPR004843">
    <property type="entry name" value="Calcineurin-like_PHP"/>
</dbReference>
<dbReference type="AlphaFoldDB" id="X1TK36"/>